<evidence type="ECO:0000313" key="2">
    <source>
        <dbReference type="EMBL" id="UNZ00534.1"/>
    </source>
</evidence>
<sequence length="178" mass="18767">MIFRARKTLTAGVISAAAVIAGVSTHAVAQAAPQPMHDTVQQTADDAPPPYAVETFDYPNAAKILKEHGIALRKGDGHIVLADCNVSQDIVVRSTKMANVDDGRYCFRVTGTGKAGYLTLEVPEVVTISTGDYLVHASLTADKKTTNVKVPKNDTKSVGEGTNPPGDRAVLVELRVAG</sequence>
<name>A0ABY3YWB6_STRRM</name>
<gene>
    <name evidence="2" type="ORF">SRIMR7_00105</name>
</gene>
<feature type="signal peptide" evidence="1">
    <location>
        <begin position="1"/>
        <end position="31"/>
    </location>
</feature>
<dbReference type="Proteomes" id="UP000829494">
    <property type="component" value="Chromosome"/>
</dbReference>
<proteinExistence type="predicted"/>
<dbReference type="EMBL" id="CP094298">
    <property type="protein sequence ID" value="UNZ00534.1"/>
    <property type="molecule type" value="Genomic_DNA"/>
</dbReference>
<keyword evidence="3" id="KW-1185">Reference proteome</keyword>
<accession>A0ABY3YWB6</accession>
<evidence type="ECO:0000256" key="1">
    <source>
        <dbReference type="SAM" id="SignalP"/>
    </source>
</evidence>
<reference evidence="2 3" key="1">
    <citation type="submission" date="2022-03" db="EMBL/GenBank/DDBJ databases">
        <title>Complete genome of Streptomyces rimosus ssp. rimosus R7 (=ATCC 10970).</title>
        <authorList>
            <person name="Beganovic S."/>
            <person name="Ruckert C."/>
            <person name="Busche T."/>
            <person name="Kalinowski J."/>
            <person name="Wittmann C."/>
        </authorList>
    </citation>
    <scope>NUCLEOTIDE SEQUENCE [LARGE SCALE GENOMIC DNA]</scope>
    <source>
        <strain evidence="2 3">R7</strain>
    </source>
</reference>
<protein>
    <recommendedName>
        <fullName evidence="4">Secreted protein</fullName>
    </recommendedName>
</protein>
<keyword evidence="1" id="KW-0732">Signal</keyword>
<evidence type="ECO:0000313" key="3">
    <source>
        <dbReference type="Proteomes" id="UP000829494"/>
    </source>
</evidence>
<organism evidence="2 3">
    <name type="scientific">Streptomyces rimosus subsp. rimosus</name>
    <dbReference type="NCBI Taxonomy" id="132474"/>
    <lineage>
        <taxon>Bacteria</taxon>
        <taxon>Bacillati</taxon>
        <taxon>Actinomycetota</taxon>
        <taxon>Actinomycetes</taxon>
        <taxon>Kitasatosporales</taxon>
        <taxon>Streptomycetaceae</taxon>
        <taxon>Streptomyces</taxon>
    </lineage>
</organism>
<evidence type="ECO:0008006" key="4">
    <source>
        <dbReference type="Google" id="ProtNLM"/>
    </source>
</evidence>
<feature type="chain" id="PRO_5045974906" description="Secreted protein" evidence="1">
    <location>
        <begin position="32"/>
        <end position="178"/>
    </location>
</feature>